<accession>A0A2M7IP73</accession>
<dbReference type="PROSITE" id="PS50110">
    <property type="entry name" value="RESPONSE_REGULATORY"/>
    <property type="match status" value="1"/>
</dbReference>
<proteinExistence type="predicted"/>
<dbReference type="AlphaFoldDB" id="A0A2M7IP73"/>
<dbReference type="InterPro" id="IPR001789">
    <property type="entry name" value="Sig_transdc_resp-reg_receiver"/>
</dbReference>
<dbReference type="Proteomes" id="UP000230837">
    <property type="component" value="Unassembled WGS sequence"/>
</dbReference>
<gene>
    <name evidence="4" type="ORF">COZ82_01230</name>
</gene>
<organism evidence="4 5">
    <name type="scientific">Candidatus Kaiserbacteria bacterium CG_4_8_14_3_um_filter_38_9</name>
    <dbReference type="NCBI Taxonomy" id="1974599"/>
    <lineage>
        <taxon>Bacteria</taxon>
        <taxon>Candidatus Kaiseribacteriota</taxon>
    </lineage>
</organism>
<dbReference type="GO" id="GO:0000160">
    <property type="term" value="P:phosphorelay signal transduction system"/>
    <property type="evidence" value="ECO:0007669"/>
    <property type="project" value="InterPro"/>
</dbReference>
<dbReference type="CDD" id="cd00156">
    <property type="entry name" value="REC"/>
    <property type="match status" value="1"/>
</dbReference>
<feature type="domain" description="Response regulatory" evidence="3">
    <location>
        <begin position="3"/>
        <end position="120"/>
    </location>
</feature>
<evidence type="ECO:0000259" key="3">
    <source>
        <dbReference type="PROSITE" id="PS50110"/>
    </source>
</evidence>
<sequence>MMKILIVDDDIFLRDMYAFKFIEYKHEVTSALHAVDALRILASGDVFDLMLVDMIMPGMNGVQLLKEVKKILPNTKMKSIVLSNQGQDADIEEAKEAGAIGYIIKAQSIPSEVVKKVEVIMSAK</sequence>
<dbReference type="SMART" id="SM00448">
    <property type="entry name" value="REC"/>
    <property type="match status" value="1"/>
</dbReference>
<name>A0A2M7IP73_9BACT</name>
<protein>
    <submittedName>
        <fullName evidence="4">Response regulator</fullName>
    </submittedName>
</protein>
<dbReference type="PANTHER" id="PTHR44591:SF3">
    <property type="entry name" value="RESPONSE REGULATORY DOMAIN-CONTAINING PROTEIN"/>
    <property type="match status" value="1"/>
</dbReference>
<dbReference type="SUPFAM" id="SSF52172">
    <property type="entry name" value="CheY-like"/>
    <property type="match status" value="1"/>
</dbReference>
<dbReference type="Gene3D" id="3.40.50.2300">
    <property type="match status" value="1"/>
</dbReference>
<feature type="modified residue" description="4-aspartylphosphate" evidence="2">
    <location>
        <position position="53"/>
    </location>
</feature>
<evidence type="ECO:0000256" key="1">
    <source>
        <dbReference type="ARBA" id="ARBA00022553"/>
    </source>
</evidence>
<dbReference type="InterPro" id="IPR011006">
    <property type="entry name" value="CheY-like_superfamily"/>
</dbReference>
<evidence type="ECO:0000256" key="2">
    <source>
        <dbReference type="PROSITE-ProRule" id="PRU00169"/>
    </source>
</evidence>
<dbReference type="Pfam" id="PF00072">
    <property type="entry name" value="Response_reg"/>
    <property type="match status" value="1"/>
</dbReference>
<comment type="caution">
    <text evidence="4">The sequence shown here is derived from an EMBL/GenBank/DDBJ whole genome shotgun (WGS) entry which is preliminary data.</text>
</comment>
<dbReference type="PANTHER" id="PTHR44591">
    <property type="entry name" value="STRESS RESPONSE REGULATOR PROTEIN 1"/>
    <property type="match status" value="1"/>
</dbReference>
<dbReference type="InterPro" id="IPR050595">
    <property type="entry name" value="Bact_response_regulator"/>
</dbReference>
<dbReference type="EMBL" id="PFHR01000073">
    <property type="protein sequence ID" value="PIW97129.1"/>
    <property type="molecule type" value="Genomic_DNA"/>
</dbReference>
<evidence type="ECO:0000313" key="5">
    <source>
        <dbReference type="Proteomes" id="UP000230837"/>
    </source>
</evidence>
<evidence type="ECO:0000313" key="4">
    <source>
        <dbReference type="EMBL" id="PIW97129.1"/>
    </source>
</evidence>
<reference evidence="5" key="1">
    <citation type="submission" date="2017-09" db="EMBL/GenBank/DDBJ databases">
        <title>Depth-based differentiation of microbial function through sediment-hosted aquifers and enrichment of novel symbionts in the deep terrestrial subsurface.</title>
        <authorList>
            <person name="Probst A.J."/>
            <person name="Ladd B."/>
            <person name="Jarett J.K."/>
            <person name="Geller-Mcgrath D.E."/>
            <person name="Sieber C.M.K."/>
            <person name="Emerson J.B."/>
            <person name="Anantharaman K."/>
            <person name="Thomas B.C."/>
            <person name="Malmstrom R."/>
            <person name="Stieglmeier M."/>
            <person name="Klingl A."/>
            <person name="Woyke T."/>
            <person name="Ryan C.M."/>
            <person name="Banfield J.F."/>
        </authorList>
    </citation>
    <scope>NUCLEOTIDE SEQUENCE [LARGE SCALE GENOMIC DNA]</scope>
</reference>
<keyword evidence="1 2" id="KW-0597">Phosphoprotein</keyword>